<reference evidence="1" key="1">
    <citation type="submission" date="2016-03" db="EMBL/GenBank/DDBJ databases">
        <title>Draft genome sequence of Rosellinia necatrix.</title>
        <authorList>
            <person name="Kanematsu S."/>
        </authorList>
    </citation>
    <scope>NUCLEOTIDE SEQUENCE [LARGE SCALE GENOMIC DNA]</scope>
    <source>
        <strain evidence="1">W97</strain>
    </source>
</reference>
<dbReference type="AlphaFoldDB" id="A0A1W2TU87"/>
<dbReference type="Proteomes" id="UP000054516">
    <property type="component" value="Unassembled WGS sequence"/>
</dbReference>
<dbReference type="EMBL" id="DF977522">
    <property type="protein sequence ID" value="GAP92154.2"/>
    <property type="molecule type" value="Genomic_DNA"/>
</dbReference>
<name>A0A1W2TU87_ROSNE</name>
<sequence length="125" mass="13927">MVHVVSGHMLKEYDPSPINEYVSGAVFYKDNPYFVTLSHLAGGWEDPDGSMAEATLQSCYDGAALVYIWGQALSLIGKPEPPGHAEVRIFITDGTSIKLYTHYAALSKDDGMLEYHQYQYVGKYK</sequence>
<protein>
    <submittedName>
        <fullName evidence="1">Putative heterokaryon incompatibility protein</fullName>
    </submittedName>
</protein>
<accession>A0A1W2TU87</accession>
<dbReference type="OrthoDB" id="5424149at2759"/>
<evidence type="ECO:0000313" key="1">
    <source>
        <dbReference type="EMBL" id="GAP92154.2"/>
    </source>
</evidence>
<proteinExistence type="predicted"/>
<evidence type="ECO:0000313" key="2">
    <source>
        <dbReference type="Proteomes" id="UP000054516"/>
    </source>
</evidence>
<gene>
    <name evidence="1" type="ORF">SAMD00023353_7700270</name>
</gene>
<dbReference type="OMA" id="HAEVRIF"/>
<organism evidence="1">
    <name type="scientific">Rosellinia necatrix</name>
    <name type="common">White root-rot fungus</name>
    <dbReference type="NCBI Taxonomy" id="77044"/>
    <lineage>
        <taxon>Eukaryota</taxon>
        <taxon>Fungi</taxon>
        <taxon>Dikarya</taxon>
        <taxon>Ascomycota</taxon>
        <taxon>Pezizomycotina</taxon>
        <taxon>Sordariomycetes</taxon>
        <taxon>Xylariomycetidae</taxon>
        <taxon>Xylariales</taxon>
        <taxon>Xylariaceae</taxon>
        <taxon>Rosellinia</taxon>
    </lineage>
</organism>
<keyword evidence="2" id="KW-1185">Reference proteome</keyword>
<dbReference type="STRING" id="77044.A0A1W2TU87"/>